<dbReference type="Pfam" id="PF10326">
    <property type="entry name" value="7TM_GPCR_Str"/>
    <property type="match status" value="1"/>
</dbReference>
<sequence>NVLLFGTIVVIGLCLMRIVREFSPSQFSLSNKSKNVQRQLFRALLWQTAIPTCTSYIPLAVVFLWPIFFPISLGCVGTIAAMSCQLF</sequence>
<name>A0AAV5TBM3_9BILA</name>
<dbReference type="PANTHER" id="PTHR22943:SF248">
    <property type="entry name" value="SEVEN TM RECEPTOR"/>
    <property type="match status" value="1"/>
</dbReference>
<keyword evidence="1" id="KW-1133">Transmembrane helix</keyword>
<feature type="non-terminal residue" evidence="2">
    <location>
        <position position="1"/>
    </location>
</feature>
<protein>
    <recommendedName>
        <fullName evidence="4">G protein-coupled receptor</fullName>
    </recommendedName>
</protein>
<keyword evidence="1" id="KW-0812">Transmembrane</keyword>
<accession>A0AAV5TBM3</accession>
<dbReference type="PANTHER" id="PTHR22943">
    <property type="entry name" value="7-TRANSMEMBRANE DOMAIN RECEPTOR C.ELEGANS"/>
    <property type="match status" value="1"/>
</dbReference>
<comment type="caution">
    <text evidence="2">The sequence shown here is derived from an EMBL/GenBank/DDBJ whole genome shotgun (WGS) entry which is preliminary data.</text>
</comment>
<keyword evidence="3" id="KW-1185">Reference proteome</keyword>
<dbReference type="InterPro" id="IPR019428">
    <property type="entry name" value="7TM_GPCR_serpentine_rcpt_Str"/>
</dbReference>
<organism evidence="2 3">
    <name type="scientific">Pristionchus entomophagus</name>
    <dbReference type="NCBI Taxonomy" id="358040"/>
    <lineage>
        <taxon>Eukaryota</taxon>
        <taxon>Metazoa</taxon>
        <taxon>Ecdysozoa</taxon>
        <taxon>Nematoda</taxon>
        <taxon>Chromadorea</taxon>
        <taxon>Rhabditida</taxon>
        <taxon>Rhabditina</taxon>
        <taxon>Diplogasteromorpha</taxon>
        <taxon>Diplogasteroidea</taxon>
        <taxon>Neodiplogasteridae</taxon>
        <taxon>Pristionchus</taxon>
    </lineage>
</organism>
<feature type="non-terminal residue" evidence="2">
    <location>
        <position position="87"/>
    </location>
</feature>
<gene>
    <name evidence="2" type="ORF">PENTCL1PPCAC_14735</name>
</gene>
<evidence type="ECO:0000256" key="1">
    <source>
        <dbReference type="SAM" id="Phobius"/>
    </source>
</evidence>
<feature type="transmembrane region" description="Helical" evidence="1">
    <location>
        <begin position="56"/>
        <end position="82"/>
    </location>
</feature>
<dbReference type="AlphaFoldDB" id="A0AAV5TBM3"/>
<dbReference type="Proteomes" id="UP001432027">
    <property type="component" value="Unassembled WGS sequence"/>
</dbReference>
<proteinExistence type="predicted"/>
<evidence type="ECO:0000313" key="2">
    <source>
        <dbReference type="EMBL" id="GMS92560.1"/>
    </source>
</evidence>
<dbReference type="EMBL" id="BTSX01000004">
    <property type="protein sequence ID" value="GMS92560.1"/>
    <property type="molecule type" value="Genomic_DNA"/>
</dbReference>
<reference evidence="2" key="1">
    <citation type="submission" date="2023-10" db="EMBL/GenBank/DDBJ databases">
        <title>Genome assembly of Pristionchus species.</title>
        <authorList>
            <person name="Yoshida K."/>
            <person name="Sommer R.J."/>
        </authorList>
    </citation>
    <scope>NUCLEOTIDE SEQUENCE</scope>
    <source>
        <strain evidence="2">RS0144</strain>
    </source>
</reference>
<evidence type="ECO:0008006" key="4">
    <source>
        <dbReference type="Google" id="ProtNLM"/>
    </source>
</evidence>
<evidence type="ECO:0000313" key="3">
    <source>
        <dbReference type="Proteomes" id="UP001432027"/>
    </source>
</evidence>
<keyword evidence="1" id="KW-0472">Membrane</keyword>